<dbReference type="EC" id="2.3.1.189" evidence="4"/>
<dbReference type="CDD" id="cd04301">
    <property type="entry name" value="NAT_SF"/>
    <property type="match status" value="1"/>
</dbReference>
<organism evidence="6 7">
    <name type="scientific">Paractinoplanes pyxinae</name>
    <dbReference type="NCBI Taxonomy" id="2997416"/>
    <lineage>
        <taxon>Bacteria</taxon>
        <taxon>Bacillati</taxon>
        <taxon>Actinomycetota</taxon>
        <taxon>Actinomycetes</taxon>
        <taxon>Micromonosporales</taxon>
        <taxon>Micromonosporaceae</taxon>
        <taxon>Paractinoplanes</taxon>
    </lineage>
</organism>
<keyword evidence="2 4" id="KW-0677">Repeat</keyword>
<keyword evidence="3 4" id="KW-0012">Acyltransferase</keyword>
<gene>
    <name evidence="4 6" type="primary">mshD</name>
    <name evidence="6" type="ORF">OWR29_32325</name>
</gene>
<evidence type="ECO:0000256" key="4">
    <source>
        <dbReference type="HAMAP-Rule" id="MF_01698"/>
    </source>
</evidence>
<comment type="function">
    <text evidence="4">Catalyzes the transfer of acetyl from acetyl-CoA to desacetylmycothiol (Cys-GlcN-Ins) to form mycothiol.</text>
</comment>
<accession>A0ABT4BA36</accession>
<feature type="binding site" evidence="4">
    <location>
        <begin position="77"/>
        <end position="79"/>
    </location>
    <ligand>
        <name>acetyl-CoA</name>
        <dbReference type="ChEBI" id="CHEBI:57288"/>
        <label>1</label>
    </ligand>
</feature>
<dbReference type="InterPro" id="IPR050276">
    <property type="entry name" value="MshD_Acetyltransferase"/>
</dbReference>
<dbReference type="InterPro" id="IPR000182">
    <property type="entry name" value="GNAT_dom"/>
</dbReference>
<dbReference type="GO" id="GO:0035447">
    <property type="term" value="F:mycothiol synthase activity"/>
    <property type="evidence" value="ECO:0007669"/>
    <property type="project" value="UniProtKB-EC"/>
</dbReference>
<dbReference type="Pfam" id="PF13508">
    <property type="entry name" value="Acetyltransf_7"/>
    <property type="match status" value="1"/>
</dbReference>
<dbReference type="RefSeq" id="WP_267567160.1">
    <property type="nucleotide sequence ID" value="NZ_JAPNTZ010000012.1"/>
</dbReference>
<dbReference type="NCBIfam" id="TIGR03448">
    <property type="entry name" value="mycothiol_MshD"/>
    <property type="match status" value="1"/>
</dbReference>
<dbReference type="Pfam" id="PF00583">
    <property type="entry name" value="Acetyltransf_1"/>
    <property type="match status" value="1"/>
</dbReference>
<proteinExistence type="inferred from homology"/>
<name>A0ABT4BA36_9ACTN</name>
<feature type="binding site" evidence="4">
    <location>
        <position position="227"/>
    </location>
    <ligand>
        <name>1D-myo-inositol 2-(L-cysteinylamino)-2-deoxy-alpha-D-glucopyranoside</name>
        <dbReference type="ChEBI" id="CHEBI:58887"/>
    </ligand>
</feature>
<evidence type="ECO:0000256" key="3">
    <source>
        <dbReference type="ARBA" id="ARBA00023315"/>
    </source>
</evidence>
<comment type="similarity">
    <text evidence="4">Belongs to the acetyltransferase family. MshD subfamily.</text>
</comment>
<dbReference type="SUPFAM" id="SSF55729">
    <property type="entry name" value="Acyl-CoA N-acyltransferases (Nat)"/>
    <property type="match status" value="1"/>
</dbReference>
<comment type="caution">
    <text evidence="4">Lacks conserved residue(s) required for the propagation of feature annotation.</text>
</comment>
<dbReference type="EMBL" id="JAPNTZ010000012">
    <property type="protein sequence ID" value="MCY1142705.1"/>
    <property type="molecule type" value="Genomic_DNA"/>
</dbReference>
<dbReference type="Gene3D" id="3.40.630.30">
    <property type="match status" value="1"/>
</dbReference>
<evidence type="ECO:0000313" key="7">
    <source>
        <dbReference type="Proteomes" id="UP001151002"/>
    </source>
</evidence>
<comment type="catalytic activity">
    <reaction evidence="4">
        <text>1D-myo-inositol 2-(L-cysteinylamino)-2-deoxy-alpha-D-glucopyranoside + acetyl-CoA = mycothiol + CoA + H(+)</text>
        <dbReference type="Rhea" id="RHEA:26172"/>
        <dbReference type="ChEBI" id="CHEBI:15378"/>
        <dbReference type="ChEBI" id="CHEBI:16768"/>
        <dbReference type="ChEBI" id="CHEBI:57287"/>
        <dbReference type="ChEBI" id="CHEBI:57288"/>
        <dbReference type="ChEBI" id="CHEBI:58887"/>
        <dbReference type="EC" id="2.3.1.189"/>
    </reaction>
</comment>
<dbReference type="Proteomes" id="UP001151002">
    <property type="component" value="Unassembled WGS sequence"/>
</dbReference>
<dbReference type="InterPro" id="IPR017813">
    <property type="entry name" value="Mycothiol_AcTrfase"/>
</dbReference>
<comment type="subunit">
    <text evidence="4">Monomer.</text>
</comment>
<keyword evidence="7" id="KW-1185">Reference proteome</keyword>
<feature type="domain" description="N-acetyltransferase" evidence="5">
    <location>
        <begin position="147"/>
        <end position="294"/>
    </location>
</feature>
<feature type="binding site" evidence="4">
    <location>
        <position position="214"/>
    </location>
    <ligand>
        <name>1D-myo-inositol 2-(L-cysteinylamino)-2-deoxy-alpha-D-glucopyranoside</name>
        <dbReference type="ChEBI" id="CHEBI:58887"/>
    </ligand>
</feature>
<feature type="binding site" evidence="4">
    <location>
        <position position="36"/>
    </location>
    <ligand>
        <name>1D-myo-inositol 2-(L-cysteinylamino)-2-deoxy-alpha-D-glucopyranoside</name>
        <dbReference type="ChEBI" id="CHEBI:58887"/>
    </ligand>
</feature>
<comment type="caution">
    <text evidence="6">The sequence shown here is derived from an EMBL/GenBank/DDBJ whole genome shotgun (WGS) entry which is preliminary data.</text>
</comment>
<evidence type="ECO:0000313" key="6">
    <source>
        <dbReference type="EMBL" id="MCY1142705.1"/>
    </source>
</evidence>
<dbReference type="InterPro" id="IPR016181">
    <property type="entry name" value="Acyl_CoA_acyltransferase"/>
</dbReference>
<dbReference type="HAMAP" id="MF_01698">
    <property type="entry name" value="MshD"/>
    <property type="match status" value="1"/>
</dbReference>
<feature type="binding site" evidence="4">
    <location>
        <begin position="85"/>
        <end position="90"/>
    </location>
    <ligand>
        <name>acetyl-CoA</name>
        <dbReference type="ChEBI" id="CHEBI:57288"/>
        <label>1</label>
    </ligand>
</feature>
<feature type="binding site" evidence="4">
    <location>
        <position position="174"/>
    </location>
    <ligand>
        <name>1D-myo-inositol 2-(L-cysteinylamino)-2-deoxy-alpha-D-glucopyranoside</name>
        <dbReference type="ChEBI" id="CHEBI:58887"/>
    </ligand>
</feature>
<dbReference type="PANTHER" id="PTHR43617:SF31">
    <property type="entry name" value="MYCOTHIOL ACETYLTRANSFERASE"/>
    <property type="match status" value="1"/>
</dbReference>
<dbReference type="PIRSF" id="PIRSF021524">
    <property type="entry name" value="MSH_acetyltransferase"/>
    <property type="match status" value="1"/>
</dbReference>
<evidence type="ECO:0000259" key="5">
    <source>
        <dbReference type="PROSITE" id="PS51186"/>
    </source>
</evidence>
<dbReference type="PANTHER" id="PTHR43617">
    <property type="entry name" value="L-AMINO ACID N-ACETYLTRANSFERASE"/>
    <property type="match status" value="1"/>
</dbReference>
<sequence length="294" mass="31716">MTTVRPLDRLSAAEAAEVLALAAAAEQADGVYPLSEDVVLRVRGGGDPSAHTHFLAYSGDDHLAGYAYLERGGSGELFVHPSARRHGHGTALLAAAGGGPLRFWAHGDEPGARAFAEKNGFERVRVLWQMRRSLTEPLPDIPLPPGVTLRGFRPGHDEQAWLGVNSRAFAHHPEQGRWTLDDLRLREAEPWFDPAGFLLAVDIEDTLLGFHWTKVHPASGDDPALGEIYVLGVDPAGHRRGLGAALSVAGLSHLAAQGLTVANLYVDESNAAAVALYRRLGFAIYKTDISYFRP</sequence>
<evidence type="ECO:0000256" key="1">
    <source>
        <dbReference type="ARBA" id="ARBA00022679"/>
    </source>
</evidence>
<protein>
    <recommendedName>
        <fullName evidence="4">Mycothiol acetyltransferase</fullName>
        <shortName evidence="4">MSH acetyltransferase</shortName>
        <ecNumber evidence="4">2.3.1.189</ecNumber>
    </recommendedName>
    <alternativeName>
        <fullName evidence="4">Mycothiol synthase</fullName>
    </alternativeName>
</protein>
<feature type="binding site" evidence="4">
    <location>
        <begin position="231"/>
        <end position="233"/>
    </location>
    <ligand>
        <name>acetyl-CoA</name>
        <dbReference type="ChEBI" id="CHEBI:57288"/>
        <label>2</label>
    </ligand>
</feature>
<feature type="domain" description="N-acetyltransferase" evidence="5">
    <location>
        <begin position="2"/>
        <end position="139"/>
    </location>
</feature>
<dbReference type="PROSITE" id="PS51186">
    <property type="entry name" value="GNAT"/>
    <property type="match status" value="2"/>
</dbReference>
<feature type="binding site" evidence="4">
    <location>
        <position position="265"/>
    </location>
    <ligand>
        <name>1D-myo-inositol 2-(L-cysteinylamino)-2-deoxy-alpha-D-glucopyranoside</name>
        <dbReference type="ChEBI" id="CHEBI:58887"/>
    </ligand>
</feature>
<keyword evidence="1 4" id="KW-0808">Transferase</keyword>
<reference evidence="6" key="1">
    <citation type="submission" date="2022-11" db="EMBL/GenBank/DDBJ databases">
        <authorList>
            <person name="Somphong A."/>
            <person name="Phongsopitanun W."/>
        </authorList>
    </citation>
    <scope>NUCLEOTIDE SEQUENCE</scope>
    <source>
        <strain evidence="6">Pm04-4</strain>
    </source>
</reference>
<evidence type="ECO:0000256" key="2">
    <source>
        <dbReference type="ARBA" id="ARBA00022737"/>
    </source>
</evidence>